<feature type="compositionally biased region" description="Basic and acidic residues" evidence="1">
    <location>
        <begin position="134"/>
        <end position="180"/>
    </location>
</feature>
<evidence type="ECO:0000256" key="1">
    <source>
        <dbReference type="SAM" id="MobiDB-lite"/>
    </source>
</evidence>
<feature type="compositionally biased region" description="Basic and acidic residues" evidence="1">
    <location>
        <begin position="105"/>
        <end position="118"/>
    </location>
</feature>
<sequence>MLHIILVILKIIGILLACIVALLLLLALSVLLVPVRYRGRVEKNGDISAMGHIHWLLHIVSGKIFYEEGEVSIKVRIFGIPIRLEAKEDRPPKKKKVRRKQRQKKEKEKTGPAENADHSEEDEIQQEPLNAALPDKHEAESKSPDTESKSPGAEDKSPGEESKSPGAEDKSPGEESKGPDAESESPDVEEENKQQPEPSGNVKRSRKRKENRFKRLIRAIKNFIPNLKARFRKIKYTILEICGRIRNVKENIGYYRKVLKEAETKAALTAGKGEIWKILKHIRPQKMKGYVHFGLGDPANTGIALGAASIFYSLYRDNIKILPDFEQAVLEGELYLKGRVRMIVLLLSLFRLYRDKNIRMTITRFRSKEV</sequence>
<protein>
    <submittedName>
        <fullName evidence="3">DUF2953 domain-containing protein</fullName>
    </submittedName>
</protein>
<reference evidence="3" key="1">
    <citation type="submission" date="2021-06" db="EMBL/GenBank/DDBJ databases">
        <title>Description of novel taxa of the family Lachnospiraceae.</title>
        <authorList>
            <person name="Chaplin A.V."/>
            <person name="Sokolova S.R."/>
            <person name="Pikina A.P."/>
            <person name="Korzhanova M."/>
            <person name="Belova V."/>
            <person name="Korostin D."/>
            <person name="Efimov B.A."/>
        </authorList>
    </citation>
    <scope>NUCLEOTIDE SEQUENCE</scope>
    <source>
        <strain evidence="3">ASD5720</strain>
    </source>
</reference>
<dbReference type="InterPro" id="IPR021338">
    <property type="entry name" value="DUF2953"/>
</dbReference>
<feature type="transmembrane region" description="Helical" evidence="2">
    <location>
        <begin position="6"/>
        <end position="33"/>
    </location>
</feature>
<proteinExistence type="predicted"/>
<evidence type="ECO:0000313" key="4">
    <source>
        <dbReference type="Proteomes" id="UP000712157"/>
    </source>
</evidence>
<evidence type="ECO:0000256" key="2">
    <source>
        <dbReference type="SAM" id="Phobius"/>
    </source>
</evidence>
<keyword evidence="2" id="KW-1133">Transmembrane helix</keyword>
<evidence type="ECO:0000313" key="3">
    <source>
        <dbReference type="EMBL" id="MBU9739402.1"/>
    </source>
</evidence>
<feature type="compositionally biased region" description="Acidic residues" evidence="1">
    <location>
        <begin position="181"/>
        <end position="190"/>
    </location>
</feature>
<gene>
    <name evidence="3" type="ORF">KTH89_22975</name>
</gene>
<keyword evidence="2" id="KW-0812">Transmembrane</keyword>
<keyword evidence="2" id="KW-0472">Membrane</keyword>
<dbReference type="Pfam" id="PF11167">
    <property type="entry name" value="DUF2953"/>
    <property type="match status" value="1"/>
</dbReference>
<feature type="region of interest" description="Disordered" evidence="1">
    <location>
        <begin position="89"/>
        <end position="209"/>
    </location>
</feature>
<comment type="caution">
    <text evidence="3">The sequence shown here is derived from an EMBL/GenBank/DDBJ whole genome shotgun (WGS) entry which is preliminary data.</text>
</comment>
<dbReference type="RefSeq" id="WP_158344157.1">
    <property type="nucleotide sequence ID" value="NZ_JAHQCW010000058.1"/>
</dbReference>
<keyword evidence="4" id="KW-1185">Reference proteome</keyword>
<organism evidence="3 4">
    <name type="scientific">Diplocloster agilis</name>
    <dbReference type="NCBI Taxonomy" id="2850323"/>
    <lineage>
        <taxon>Bacteria</taxon>
        <taxon>Bacillati</taxon>
        <taxon>Bacillota</taxon>
        <taxon>Clostridia</taxon>
        <taxon>Lachnospirales</taxon>
        <taxon>Lachnospiraceae</taxon>
        <taxon>Diplocloster</taxon>
    </lineage>
</organism>
<accession>A0A949K9A9</accession>
<dbReference type="AlphaFoldDB" id="A0A949K9A9"/>
<feature type="compositionally biased region" description="Basic residues" evidence="1">
    <location>
        <begin position="92"/>
        <end position="104"/>
    </location>
</feature>
<name>A0A949K9A9_9FIRM</name>
<dbReference type="Proteomes" id="UP000712157">
    <property type="component" value="Unassembled WGS sequence"/>
</dbReference>
<dbReference type="EMBL" id="JAHQCW010000058">
    <property type="protein sequence ID" value="MBU9739402.1"/>
    <property type="molecule type" value="Genomic_DNA"/>
</dbReference>